<dbReference type="EMBL" id="VNHU01000005">
    <property type="protein sequence ID" value="TYP73482.1"/>
    <property type="molecule type" value="Genomic_DNA"/>
</dbReference>
<dbReference type="PROSITE" id="PS51257">
    <property type="entry name" value="PROKAR_LIPOPROTEIN"/>
    <property type="match status" value="1"/>
</dbReference>
<keyword evidence="3" id="KW-1185">Reference proteome</keyword>
<name>A0A5S5C4S5_9FLAO</name>
<dbReference type="OrthoDB" id="725917at2"/>
<sequence length="463" mass="51008">MKIFNLYKKLSAALLILVISSCEHSSINEDPTRPGGDNVPSLAIVPIMQTQTHRNLTAVLSRYAGIFMQQWEGFDAQQIAFTSYVVGESDVANPWDFGLYAGSMRDCDDIIKRTTRDDDVKTRGLAKIYMAANLGLTTSIWGDIPYTEAFEGSENLTPSYDSQEEVYISIQRLLDEAIVDLLTDSETGIQGDLTGTSEADWIKIARSLKARFYLHQTSVDNSAAQKALDQISDGITSNAEQGTFTFENTQNGGHPAALFGFQRPNTMVIDKNLATTMNGDPRKSKYMVASGDGGFLYYQDGNSDLFWAQLNSPSFLISYAETKFIEAEALVRTGQDGTAALIEAITANMELLGISASEIDAYLVGVVLTGSIENQIEVIINEKYKALYGNSAIEIWNDYRRTGYPDLTPNINGVNGNNQSGVIPRRLLYPITERTTNSESYNAAIQNQGGHLLDDDTWVYPSN</sequence>
<dbReference type="Proteomes" id="UP000324376">
    <property type="component" value="Unassembled WGS sequence"/>
</dbReference>
<evidence type="ECO:0000256" key="1">
    <source>
        <dbReference type="SAM" id="SignalP"/>
    </source>
</evidence>
<comment type="caution">
    <text evidence="2">The sequence shown here is derived from an EMBL/GenBank/DDBJ whole genome shotgun (WGS) entry which is preliminary data.</text>
</comment>
<feature type="chain" id="PRO_5024401163" evidence="1">
    <location>
        <begin position="26"/>
        <end position="463"/>
    </location>
</feature>
<dbReference type="SUPFAM" id="SSF48452">
    <property type="entry name" value="TPR-like"/>
    <property type="match status" value="1"/>
</dbReference>
<evidence type="ECO:0000313" key="3">
    <source>
        <dbReference type="Proteomes" id="UP000324376"/>
    </source>
</evidence>
<reference evidence="2 3" key="1">
    <citation type="submission" date="2019-07" db="EMBL/GenBank/DDBJ databases">
        <title>Genomic Encyclopedia of Archaeal and Bacterial Type Strains, Phase II (KMG-II): from individual species to whole genera.</title>
        <authorList>
            <person name="Goeker M."/>
        </authorList>
    </citation>
    <scope>NUCLEOTIDE SEQUENCE [LARGE SCALE GENOMIC DNA]</scope>
    <source>
        <strain evidence="2 3">DSM 17527</strain>
    </source>
</reference>
<gene>
    <name evidence="2" type="ORF">BD809_10569</name>
</gene>
<dbReference type="InterPro" id="IPR041662">
    <property type="entry name" value="SusD-like_2"/>
</dbReference>
<dbReference type="Gene3D" id="1.25.40.390">
    <property type="match status" value="1"/>
</dbReference>
<evidence type="ECO:0000313" key="2">
    <source>
        <dbReference type="EMBL" id="TYP73482.1"/>
    </source>
</evidence>
<feature type="signal peptide" evidence="1">
    <location>
        <begin position="1"/>
        <end position="25"/>
    </location>
</feature>
<accession>A0A5S5C4S5</accession>
<dbReference type="AlphaFoldDB" id="A0A5S5C4S5"/>
<dbReference type="RefSeq" id="WP_148782595.1">
    <property type="nucleotide sequence ID" value="NZ_VNHU01000005.1"/>
</dbReference>
<keyword evidence="1" id="KW-0732">Signal</keyword>
<proteinExistence type="predicted"/>
<dbReference type="Pfam" id="PF12771">
    <property type="entry name" value="SusD-like_2"/>
    <property type="match status" value="1"/>
</dbReference>
<dbReference type="InterPro" id="IPR011990">
    <property type="entry name" value="TPR-like_helical_dom_sf"/>
</dbReference>
<organism evidence="2 3">
    <name type="scientific">Aquimarina intermedia</name>
    <dbReference type="NCBI Taxonomy" id="350814"/>
    <lineage>
        <taxon>Bacteria</taxon>
        <taxon>Pseudomonadati</taxon>
        <taxon>Bacteroidota</taxon>
        <taxon>Flavobacteriia</taxon>
        <taxon>Flavobacteriales</taxon>
        <taxon>Flavobacteriaceae</taxon>
        <taxon>Aquimarina</taxon>
    </lineage>
</organism>
<protein>
    <submittedName>
        <fullName evidence="2">SusD-like starch-binding protein associating with outer membrane</fullName>
    </submittedName>
</protein>